<comment type="caution">
    <text evidence="2">The sequence shown here is derived from an EMBL/GenBank/DDBJ whole genome shotgun (WGS) entry which is preliminary data.</text>
</comment>
<evidence type="ECO:0000256" key="1">
    <source>
        <dbReference type="SAM" id="Phobius"/>
    </source>
</evidence>
<dbReference type="PATRIC" id="fig|52133.19.peg.2472"/>
<organism evidence="2 3">
    <name type="scientific">Acinetobacter venetianus</name>
    <dbReference type="NCBI Taxonomy" id="52133"/>
    <lineage>
        <taxon>Bacteria</taxon>
        <taxon>Pseudomonadati</taxon>
        <taxon>Pseudomonadota</taxon>
        <taxon>Gammaproteobacteria</taxon>
        <taxon>Moraxellales</taxon>
        <taxon>Moraxellaceae</taxon>
        <taxon>Acinetobacter</taxon>
    </lineage>
</organism>
<evidence type="ECO:0000313" key="2">
    <source>
        <dbReference type="EMBL" id="KXZ69599.1"/>
    </source>
</evidence>
<proteinExistence type="predicted"/>
<reference evidence="2 3" key="1">
    <citation type="journal article" date="2016" name="Sci. Rep.">
        <title>Genomic and phenotypic characterization of the species Acinetobacter venetianus.</title>
        <authorList>
            <person name="Fondi M."/>
            <person name="Maida I."/>
            <person name="Perrin E."/>
            <person name="Orlandini V."/>
            <person name="La Torre L."/>
            <person name="Bosi E."/>
            <person name="Negroni A."/>
            <person name="Zanaroli G."/>
            <person name="Fava F."/>
            <person name="Decorosi F."/>
            <person name="Giovannetti L."/>
            <person name="Viti C."/>
            <person name="Vaneechoutte M."/>
            <person name="Dijkshoorn L."/>
            <person name="Fani R."/>
        </authorList>
    </citation>
    <scope>NUCLEOTIDE SEQUENCE [LARGE SCALE GENOMIC DNA]</scope>
    <source>
        <strain evidence="2 3">LUH13518</strain>
    </source>
</reference>
<gene>
    <name evidence="2" type="ORF">AVENLUH13518_02445</name>
</gene>
<evidence type="ECO:0008006" key="4">
    <source>
        <dbReference type="Google" id="ProtNLM"/>
    </source>
</evidence>
<protein>
    <recommendedName>
        <fullName evidence="4">DUF3649 domain-containing protein</fullName>
    </recommendedName>
</protein>
<keyword evidence="1" id="KW-0812">Transmembrane</keyword>
<feature type="transmembrane region" description="Helical" evidence="1">
    <location>
        <begin position="21"/>
        <end position="44"/>
    </location>
</feature>
<feature type="transmembrane region" description="Helical" evidence="1">
    <location>
        <begin position="50"/>
        <end position="71"/>
    </location>
</feature>
<accession>A0A150HSE1</accession>
<dbReference type="EMBL" id="JRHX01000073">
    <property type="protein sequence ID" value="KXZ69599.1"/>
    <property type="molecule type" value="Genomic_DNA"/>
</dbReference>
<dbReference type="RefSeq" id="WP_080585240.1">
    <property type="nucleotide sequence ID" value="NZ_BCLZ01000001.1"/>
</dbReference>
<dbReference type="Proteomes" id="UP000075544">
    <property type="component" value="Unassembled WGS sequence"/>
</dbReference>
<feature type="transmembrane region" description="Helical" evidence="1">
    <location>
        <begin position="78"/>
        <end position="96"/>
    </location>
</feature>
<sequence length="97" mass="10851">MAKSTSISIIYRISVFYRFAFTFVLGYLCTMYLCSSLTTLFAKILAKAEAIYLAAFLSILFYVAFIIISFCINSLWKITLISLILVSCLFGLSVGVN</sequence>
<evidence type="ECO:0000313" key="3">
    <source>
        <dbReference type="Proteomes" id="UP000075544"/>
    </source>
</evidence>
<dbReference type="AlphaFoldDB" id="A0A150HSE1"/>
<dbReference type="GeneID" id="68701624"/>
<keyword evidence="1" id="KW-0472">Membrane</keyword>
<keyword evidence="1" id="KW-1133">Transmembrane helix</keyword>
<name>A0A150HSE1_9GAMM</name>